<name>A0ABW9KK37_9BACT</name>
<evidence type="ECO:0000313" key="1">
    <source>
        <dbReference type="EMBL" id="MFN2976152.1"/>
    </source>
</evidence>
<dbReference type="EMBL" id="JBJYXY010000001">
    <property type="protein sequence ID" value="MFN2976152.1"/>
    <property type="molecule type" value="Genomic_DNA"/>
</dbReference>
<sequence length="285" mass="31976">MRRTSEPELLNTAAALRRELNARNLVRCASFEHELSSAESPSVVYAEDEAGNHGNFYPPAYRRILSNPVWRARLDKAYTASARVPHQHARTRRELDTACSSDALLMSIFCAPGSLARKPLQALLNLGPKPQLDFGHRTLTPLAGGYDDRTEADLRITSGDDTLLIEAKLTETGFQTARPALLARYPAFETTFDLERLPRNGRNDLLGYQLLRNILAADHLNARFALLADARRPDLHEQAFRIFAAVQTADLRSRLHLLTWQELATTLPRPLQVFLAEKYGIVARP</sequence>
<keyword evidence="1" id="KW-0540">Nuclease</keyword>
<dbReference type="GO" id="GO:0004519">
    <property type="term" value="F:endonuclease activity"/>
    <property type="evidence" value="ECO:0007669"/>
    <property type="project" value="UniProtKB-KW"/>
</dbReference>
<evidence type="ECO:0000313" key="2">
    <source>
        <dbReference type="Proteomes" id="UP001634747"/>
    </source>
</evidence>
<accession>A0ABW9KK37</accession>
<keyword evidence="2" id="KW-1185">Reference proteome</keyword>
<dbReference type="Proteomes" id="UP001634747">
    <property type="component" value="Unassembled WGS sequence"/>
</dbReference>
<keyword evidence="1" id="KW-0378">Hydrolase</keyword>
<protein>
    <submittedName>
        <fullName evidence="1">PGN_0703 family putative restriction endonuclease</fullName>
    </submittedName>
</protein>
<comment type="caution">
    <text evidence="1">The sequence shown here is derived from an EMBL/GenBank/DDBJ whole genome shotgun (WGS) entry which is preliminary data.</text>
</comment>
<dbReference type="Pfam" id="PF22558">
    <property type="entry name" value="REase-ARP"/>
    <property type="match status" value="1"/>
</dbReference>
<keyword evidence="1" id="KW-0255">Endonuclease</keyword>
<proteinExistence type="predicted"/>
<dbReference type="RefSeq" id="WP_263412358.1">
    <property type="nucleotide sequence ID" value="NZ_BAABBH010000001.1"/>
</dbReference>
<organism evidence="1 2">
    <name type="scientific">Terriglobus aquaticus</name>
    <dbReference type="NCBI Taxonomy" id="940139"/>
    <lineage>
        <taxon>Bacteria</taxon>
        <taxon>Pseudomonadati</taxon>
        <taxon>Acidobacteriota</taxon>
        <taxon>Terriglobia</taxon>
        <taxon>Terriglobales</taxon>
        <taxon>Acidobacteriaceae</taxon>
        <taxon>Terriglobus</taxon>
    </lineage>
</organism>
<gene>
    <name evidence="1" type="ORF">ACK2TP_10285</name>
</gene>
<dbReference type="InterPro" id="IPR054333">
    <property type="entry name" value="REase-ARP-assoc"/>
</dbReference>
<reference evidence="1 2" key="1">
    <citation type="submission" date="2024-12" db="EMBL/GenBank/DDBJ databases">
        <authorList>
            <person name="Lee Y."/>
        </authorList>
    </citation>
    <scope>NUCLEOTIDE SEQUENCE [LARGE SCALE GENOMIC DNA]</scope>
    <source>
        <strain evidence="1 2">03SUJ4</strain>
    </source>
</reference>